<comment type="caution">
    <text evidence="1">The sequence shown here is derived from an EMBL/GenBank/DDBJ whole genome shotgun (WGS) entry which is preliminary data.</text>
</comment>
<name>A0A1Q5UMR6_9EURO</name>
<dbReference type="EMBL" id="MNBE01000124">
    <property type="protein sequence ID" value="OKP13786.1"/>
    <property type="molecule type" value="Genomic_DNA"/>
</dbReference>
<protein>
    <submittedName>
        <fullName evidence="1">Uncharacterized protein</fullName>
    </submittedName>
</protein>
<proteinExistence type="predicted"/>
<sequence>MASVPPSTDTIAELPLRDIIACRSHMSDNLMTWYTWAVFARKLAPSTQNIPASMK</sequence>
<accession>A0A1Q5UMR6</accession>
<reference evidence="1 2" key="1">
    <citation type="submission" date="2016-10" db="EMBL/GenBank/DDBJ databases">
        <title>Genome sequence of the ascomycete fungus Penicillium subrubescens.</title>
        <authorList>
            <person name="De Vries R.P."/>
            <person name="Peng M."/>
            <person name="Dilokpimol A."/>
            <person name="Hilden K."/>
            <person name="Makela M.R."/>
            <person name="Grigoriev I."/>
            <person name="Riley R."/>
            <person name="Granchi Z."/>
        </authorList>
    </citation>
    <scope>NUCLEOTIDE SEQUENCE [LARGE SCALE GENOMIC DNA]</scope>
    <source>
        <strain evidence="1 2">CBS 132785</strain>
    </source>
</reference>
<gene>
    <name evidence="1" type="ORF">PENSUB_517</name>
</gene>
<evidence type="ECO:0000313" key="1">
    <source>
        <dbReference type="EMBL" id="OKP13786.1"/>
    </source>
</evidence>
<dbReference type="AlphaFoldDB" id="A0A1Q5UMR6"/>
<dbReference type="Proteomes" id="UP000186955">
    <property type="component" value="Unassembled WGS sequence"/>
</dbReference>
<organism evidence="1 2">
    <name type="scientific">Penicillium subrubescens</name>
    <dbReference type="NCBI Taxonomy" id="1316194"/>
    <lineage>
        <taxon>Eukaryota</taxon>
        <taxon>Fungi</taxon>
        <taxon>Dikarya</taxon>
        <taxon>Ascomycota</taxon>
        <taxon>Pezizomycotina</taxon>
        <taxon>Eurotiomycetes</taxon>
        <taxon>Eurotiomycetidae</taxon>
        <taxon>Eurotiales</taxon>
        <taxon>Aspergillaceae</taxon>
        <taxon>Penicillium</taxon>
    </lineage>
</organism>
<evidence type="ECO:0000313" key="2">
    <source>
        <dbReference type="Proteomes" id="UP000186955"/>
    </source>
</evidence>
<keyword evidence="2" id="KW-1185">Reference proteome</keyword>